<evidence type="ECO:0000256" key="1">
    <source>
        <dbReference type="ARBA" id="ARBA00022729"/>
    </source>
</evidence>
<evidence type="ECO:0000259" key="2">
    <source>
        <dbReference type="Pfam" id="PF18962"/>
    </source>
</evidence>
<dbReference type="Gene3D" id="2.60.40.3080">
    <property type="match status" value="1"/>
</dbReference>
<dbReference type="Proteomes" id="UP000031760">
    <property type="component" value="Chromosome"/>
</dbReference>
<dbReference type="HOGENOM" id="CLU_2194207_0_0_10"/>
<dbReference type="KEGG" id="nmf:NMS_0047"/>
<proteinExistence type="predicted"/>
<dbReference type="EMBL" id="AP014548">
    <property type="protein sequence ID" value="BAO54056.1"/>
    <property type="molecule type" value="Genomic_DNA"/>
</dbReference>
<organism evidence="3 4">
    <name type="scientific">Nonlabens marinus S1-08</name>
    <dbReference type="NCBI Taxonomy" id="1454201"/>
    <lineage>
        <taxon>Bacteria</taxon>
        <taxon>Pseudomonadati</taxon>
        <taxon>Bacteroidota</taxon>
        <taxon>Flavobacteriia</taxon>
        <taxon>Flavobacteriales</taxon>
        <taxon>Flavobacteriaceae</taxon>
        <taxon>Nonlabens</taxon>
    </lineage>
</organism>
<evidence type="ECO:0000313" key="4">
    <source>
        <dbReference type="Proteomes" id="UP000031760"/>
    </source>
</evidence>
<dbReference type="Pfam" id="PF18962">
    <property type="entry name" value="Por_Secre_tail"/>
    <property type="match status" value="1"/>
</dbReference>
<reference evidence="3 4" key="1">
    <citation type="journal article" date="2014" name="Proc. Natl. Acad. Sci. U.S.A.">
        <title>Functional characterization of flavobacteria rhodopsins reveals a unique class of light-driven chloride pump in bacteria.</title>
        <authorList>
            <person name="Yoshizawa S."/>
            <person name="Kumagai Y."/>
            <person name="Kim H."/>
            <person name="Ogura Y."/>
            <person name="Hayashi T."/>
            <person name="Iwasaki W."/>
            <person name="DeLong E.F."/>
            <person name="Kogure K."/>
        </authorList>
    </citation>
    <scope>NUCLEOTIDE SEQUENCE [LARGE SCALE GENOMIC DNA]</scope>
    <source>
        <strain evidence="3 4">S1-08</strain>
    </source>
</reference>
<name>W8VZ69_9FLAO</name>
<feature type="domain" description="Secretion system C-terminal sorting" evidence="2">
    <location>
        <begin position="16"/>
        <end position="88"/>
    </location>
</feature>
<dbReference type="InterPro" id="IPR026444">
    <property type="entry name" value="Secre_tail"/>
</dbReference>
<keyword evidence="4" id="KW-1185">Reference proteome</keyword>
<gene>
    <name evidence="3" type="ORF">NMS_0047</name>
</gene>
<accession>W8VZ69</accession>
<evidence type="ECO:0000313" key="3">
    <source>
        <dbReference type="EMBL" id="BAO54056.1"/>
    </source>
</evidence>
<dbReference type="STRING" id="1454201.NMS_0047"/>
<sequence length="89" mass="10002">MTLVSQKPEKMTLLANPIKDGVLKLSFTNVQSENINVVVINSIGKKVYTAERSLNKQTQIFDISSLASGIYFLRVNTDRSNFVKKLIIQ</sequence>
<dbReference type="NCBIfam" id="TIGR04183">
    <property type="entry name" value="Por_Secre_tail"/>
    <property type="match status" value="1"/>
</dbReference>
<protein>
    <recommendedName>
        <fullName evidence="2">Secretion system C-terminal sorting domain-containing protein</fullName>
    </recommendedName>
</protein>
<keyword evidence="1" id="KW-0732">Signal</keyword>
<dbReference type="AlphaFoldDB" id="W8VZ69"/>